<dbReference type="Pfam" id="PF03134">
    <property type="entry name" value="TB2_DP1_HVA22"/>
    <property type="match status" value="1"/>
</dbReference>
<evidence type="ECO:0000313" key="4">
    <source>
        <dbReference type="Proteomes" id="UP001165085"/>
    </source>
</evidence>
<accession>A0A9W7B4H9</accession>
<comment type="similarity">
    <text evidence="1">Belongs to the DP1 family.</text>
</comment>
<keyword evidence="2" id="KW-0472">Membrane</keyword>
<comment type="subcellular location">
    <subcellularLocation>
        <location evidence="1">Membrane</location>
        <topology evidence="1">Multi-pass membrane protein</topology>
    </subcellularLocation>
</comment>
<sequence>MIPAIILSFATHVLQLYAALSSFRALQSESSVDDKQWLTFWLLFTVFEVGVSVLDILAVYVVPFYGEIKFGFILFLGVFGGAGQLYPVLEPIFLQADKVAEKYEALAKEEVDKLKKKAK</sequence>
<dbReference type="OrthoDB" id="10009287at2759"/>
<feature type="transmembrane region" description="Helical" evidence="2">
    <location>
        <begin position="6"/>
        <end position="26"/>
    </location>
</feature>
<evidence type="ECO:0000313" key="3">
    <source>
        <dbReference type="EMBL" id="GMH81946.1"/>
    </source>
</evidence>
<proteinExistence type="inferred from homology"/>
<dbReference type="AlphaFoldDB" id="A0A9W7B4H9"/>
<dbReference type="EMBL" id="BRXY01000263">
    <property type="protein sequence ID" value="GMH81946.1"/>
    <property type="molecule type" value="Genomic_DNA"/>
</dbReference>
<dbReference type="Proteomes" id="UP001165085">
    <property type="component" value="Unassembled WGS sequence"/>
</dbReference>
<evidence type="ECO:0008006" key="5">
    <source>
        <dbReference type="Google" id="ProtNLM"/>
    </source>
</evidence>
<evidence type="ECO:0000256" key="1">
    <source>
        <dbReference type="RuleBase" id="RU362006"/>
    </source>
</evidence>
<dbReference type="PANTHER" id="PTHR12300">
    <property type="entry name" value="HVA22-LIKE PROTEINS"/>
    <property type="match status" value="1"/>
</dbReference>
<gene>
    <name evidence="3" type="ORF">TrST_g5844</name>
</gene>
<dbReference type="GO" id="GO:0016020">
    <property type="term" value="C:membrane"/>
    <property type="evidence" value="ECO:0007669"/>
    <property type="project" value="UniProtKB-SubCell"/>
</dbReference>
<keyword evidence="2" id="KW-1133">Transmembrane helix</keyword>
<comment type="caution">
    <text evidence="3">The sequence shown here is derived from an EMBL/GenBank/DDBJ whole genome shotgun (WGS) entry which is preliminary data.</text>
</comment>
<keyword evidence="4" id="KW-1185">Reference proteome</keyword>
<name>A0A9W7B4H9_9STRA</name>
<feature type="transmembrane region" description="Helical" evidence="2">
    <location>
        <begin position="38"/>
        <end position="62"/>
    </location>
</feature>
<reference evidence="4" key="1">
    <citation type="journal article" date="2023" name="Commun. Biol.">
        <title>Genome analysis of Parmales, the sister group of diatoms, reveals the evolutionary specialization of diatoms from phago-mixotrophs to photoautotrophs.</title>
        <authorList>
            <person name="Ban H."/>
            <person name="Sato S."/>
            <person name="Yoshikawa S."/>
            <person name="Yamada K."/>
            <person name="Nakamura Y."/>
            <person name="Ichinomiya M."/>
            <person name="Sato N."/>
            <person name="Blanc-Mathieu R."/>
            <person name="Endo H."/>
            <person name="Kuwata A."/>
            <person name="Ogata H."/>
        </authorList>
    </citation>
    <scope>NUCLEOTIDE SEQUENCE [LARGE SCALE GENOMIC DNA]</scope>
    <source>
        <strain evidence="4">NIES 3701</strain>
    </source>
</reference>
<organism evidence="3 4">
    <name type="scientific">Triparma strigata</name>
    <dbReference type="NCBI Taxonomy" id="1606541"/>
    <lineage>
        <taxon>Eukaryota</taxon>
        <taxon>Sar</taxon>
        <taxon>Stramenopiles</taxon>
        <taxon>Ochrophyta</taxon>
        <taxon>Bolidophyceae</taxon>
        <taxon>Parmales</taxon>
        <taxon>Triparmaceae</taxon>
        <taxon>Triparma</taxon>
    </lineage>
</organism>
<feature type="transmembrane region" description="Helical" evidence="2">
    <location>
        <begin position="68"/>
        <end position="89"/>
    </location>
</feature>
<dbReference type="InterPro" id="IPR004345">
    <property type="entry name" value="TB2_DP1_HVA22"/>
</dbReference>
<evidence type="ECO:0000256" key="2">
    <source>
        <dbReference type="SAM" id="Phobius"/>
    </source>
</evidence>
<keyword evidence="2" id="KW-0812">Transmembrane</keyword>
<protein>
    <recommendedName>
        <fullName evidence="5">HVA22-like protein</fullName>
    </recommendedName>
</protein>